<dbReference type="InterPro" id="IPR003680">
    <property type="entry name" value="Flavodoxin_fold"/>
</dbReference>
<dbReference type="InterPro" id="IPR046980">
    <property type="entry name" value="KefG/KefF"/>
</dbReference>
<dbReference type="PANTHER" id="PTHR47307">
    <property type="entry name" value="GLUTATHIONE-REGULATED POTASSIUM-EFFLUX SYSTEM ANCILLARY PROTEIN KEFG"/>
    <property type="match status" value="1"/>
</dbReference>
<dbReference type="PANTHER" id="PTHR47307:SF1">
    <property type="entry name" value="GLUTATHIONE-REGULATED POTASSIUM-EFFLUX SYSTEM ANCILLARY PROTEIN KEFG"/>
    <property type="match status" value="1"/>
</dbReference>
<dbReference type="Gene3D" id="3.40.50.360">
    <property type="match status" value="1"/>
</dbReference>
<evidence type="ECO:0000313" key="3">
    <source>
        <dbReference type="EMBL" id="MCB6185120.1"/>
    </source>
</evidence>
<dbReference type="Proteomes" id="UP001165395">
    <property type="component" value="Unassembled WGS sequence"/>
</dbReference>
<name>A0ABS8DA88_9NEIS</name>
<evidence type="ECO:0000313" key="4">
    <source>
        <dbReference type="Proteomes" id="UP001165395"/>
    </source>
</evidence>
<sequence>MSKKLVIVAHPDLSVSRINSSLISSISGMDDVEVAKLYSKYPEEKLDIVAEQKLIEQFDSIILQFPMQWYSCPSLLKKWIDDVFTDGWAYGSRYVLEGKQLSIAVTTWSKASDYQKEGRYRRTLEELTSPFEVLAFRINMKYGKPFFISGVGDIDDDQLANYGRLYKEYLENI</sequence>
<evidence type="ECO:0000256" key="1">
    <source>
        <dbReference type="ARBA" id="ARBA00023002"/>
    </source>
</evidence>
<gene>
    <name evidence="3" type="ORF">LIN78_16350</name>
</gene>
<dbReference type="SUPFAM" id="SSF52218">
    <property type="entry name" value="Flavoproteins"/>
    <property type="match status" value="1"/>
</dbReference>
<reference evidence="3" key="1">
    <citation type="submission" date="2021-10" db="EMBL/GenBank/DDBJ databases">
        <title>The complete genome sequence of Leeia sp. TBRC 13508.</title>
        <authorList>
            <person name="Charoenyingcharoen P."/>
            <person name="Yukphan P."/>
        </authorList>
    </citation>
    <scope>NUCLEOTIDE SEQUENCE</scope>
    <source>
        <strain evidence="3">TBRC 13508</strain>
    </source>
</reference>
<comment type="caution">
    <text evidence="3">The sequence shown here is derived from an EMBL/GenBank/DDBJ whole genome shotgun (WGS) entry which is preliminary data.</text>
</comment>
<dbReference type="InterPro" id="IPR029039">
    <property type="entry name" value="Flavoprotein-like_sf"/>
</dbReference>
<accession>A0ABS8DA88</accession>
<feature type="domain" description="Flavodoxin-like fold" evidence="2">
    <location>
        <begin position="3"/>
        <end position="168"/>
    </location>
</feature>
<keyword evidence="1" id="KW-0560">Oxidoreductase</keyword>
<keyword evidence="4" id="KW-1185">Reference proteome</keyword>
<evidence type="ECO:0000259" key="2">
    <source>
        <dbReference type="Pfam" id="PF02525"/>
    </source>
</evidence>
<dbReference type="Pfam" id="PF02525">
    <property type="entry name" value="Flavodoxin_2"/>
    <property type="match status" value="1"/>
</dbReference>
<dbReference type="EMBL" id="JAJBZT010000012">
    <property type="protein sequence ID" value="MCB6185120.1"/>
    <property type="molecule type" value="Genomic_DNA"/>
</dbReference>
<protein>
    <submittedName>
        <fullName evidence="3">NAD(P)H-dependent oxidoreductase</fullName>
    </submittedName>
</protein>
<proteinExistence type="predicted"/>
<organism evidence="3 4">
    <name type="scientific">Leeia speluncae</name>
    <dbReference type="NCBI Taxonomy" id="2884804"/>
    <lineage>
        <taxon>Bacteria</taxon>
        <taxon>Pseudomonadati</taxon>
        <taxon>Pseudomonadota</taxon>
        <taxon>Betaproteobacteria</taxon>
        <taxon>Neisseriales</taxon>
        <taxon>Leeiaceae</taxon>
        <taxon>Leeia</taxon>
    </lineage>
</organism>
<dbReference type="RefSeq" id="WP_227181951.1">
    <property type="nucleotide sequence ID" value="NZ_JAJBZT010000012.1"/>
</dbReference>